<evidence type="ECO:0000256" key="5">
    <source>
        <dbReference type="ARBA" id="ARBA00022984"/>
    </source>
</evidence>
<dbReference type="OrthoDB" id="9778545at2"/>
<dbReference type="InterPro" id="IPR052905">
    <property type="entry name" value="LD-transpeptidase_YkuD-like"/>
</dbReference>
<evidence type="ECO:0000256" key="4">
    <source>
        <dbReference type="ARBA" id="ARBA00022960"/>
    </source>
</evidence>
<gene>
    <name evidence="10" type="ORF">C7378_2360</name>
</gene>
<dbReference type="GO" id="GO:0016740">
    <property type="term" value="F:transferase activity"/>
    <property type="evidence" value="ECO:0007669"/>
    <property type="project" value="UniProtKB-KW"/>
</dbReference>
<dbReference type="PROSITE" id="PS51257">
    <property type="entry name" value="PROKAR_LIPOPROTEIN"/>
    <property type="match status" value="1"/>
</dbReference>
<keyword evidence="4 7" id="KW-0133">Cell shape</keyword>
<evidence type="ECO:0000256" key="6">
    <source>
        <dbReference type="ARBA" id="ARBA00023316"/>
    </source>
</evidence>
<keyword evidence="3" id="KW-0808">Transferase</keyword>
<dbReference type="InterPro" id="IPR036365">
    <property type="entry name" value="PGBD-like_sf"/>
</dbReference>
<dbReference type="InterPro" id="IPR045380">
    <property type="entry name" value="LD_TPept_scaffold_dom"/>
</dbReference>
<dbReference type="UniPathway" id="UPA00219"/>
<comment type="similarity">
    <text evidence="2">Belongs to the YkuD family.</text>
</comment>
<dbReference type="InterPro" id="IPR002477">
    <property type="entry name" value="Peptidoglycan-bd-like"/>
</dbReference>
<dbReference type="Pfam" id="PF01471">
    <property type="entry name" value="PG_binding_1"/>
    <property type="match status" value="1"/>
</dbReference>
<dbReference type="GO" id="GO:0008360">
    <property type="term" value="P:regulation of cell shape"/>
    <property type="evidence" value="ECO:0007669"/>
    <property type="project" value="UniProtKB-UniRule"/>
</dbReference>
<feature type="signal peptide" evidence="8">
    <location>
        <begin position="1"/>
        <end position="26"/>
    </location>
</feature>
<evidence type="ECO:0000256" key="3">
    <source>
        <dbReference type="ARBA" id="ARBA00022679"/>
    </source>
</evidence>
<dbReference type="Pfam" id="PF03734">
    <property type="entry name" value="YkuD"/>
    <property type="match status" value="1"/>
</dbReference>
<keyword evidence="11" id="KW-1185">Reference proteome</keyword>
<dbReference type="InterPro" id="IPR036366">
    <property type="entry name" value="PGBDSf"/>
</dbReference>
<dbReference type="CDD" id="cd16913">
    <property type="entry name" value="YkuD_like"/>
    <property type="match status" value="1"/>
</dbReference>
<evidence type="ECO:0000313" key="10">
    <source>
        <dbReference type="EMBL" id="TCK72770.1"/>
    </source>
</evidence>
<evidence type="ECO:0000256" key="1">
    <source>
        <dbReference type="ARBA" id="ARBA00004752"/>
    </source>
</evidence>
<dbReference type="EMBL" id="SMGK01000003">
    <property type="protein sequence ID" value="TCK72770.1"/>
    <property type="molecule type" value="Genomic_DNA"/>
</dbReference>
<dbReference type="PROSITE" id="PS52029">
    <property type="entry name" value="LD_TPASE"/>
    <property type="match status" value="1"/>
</dbReference>
<dbReference type="PANTHER" id="PTHR41533:SF2">
    <property type="entry name" value="BLR7131 PROTEIN"/>
    <property type="match status" value="1"/>
</dbReference>
<dbReference type="GO" id="GO:0009252">
    <property type="term" value="P:peptidoglycan biosynthetic process"/>
    <property type="evidence" value="ECO:0007669"/>
    <property type="project" value="UniProtKB-UniPathway"/>
</dbReference>
<keyword evidence="8" id="KW-0732">Signal</keyword>
<dbReference type="Gene3D" id="1.10.101.10">
    <property type="entry name" value="PGBD-like superfamily/PGBD"/>
    <property type="match status" value="1"/>
</dbReference>
<keyword evidence="5 7" id="KW-0573">Peptidoglycan synthesis</keyword>
<evidence type="ECO:0000259" key="9">
    <source>
        <dbReference type="PROSITE" id="PS52029"/>
    </source>
</evidence>
<evidence type="ECO:0000313" key="11">
    <source>
        <dbReference type="Proteomes" id="UP000295210"/>
    </source>
</evidence>
<dbReference type="SUPFAM" id="SSF47090">
    <property type="entry name" value="PGBD-like"/>
    <property type="match status" value="1"/>
</dbReference>
<dbReference type="InterPro" id="IPR005490">
    <property type="entry name" value="LD_TPept_cat_dom"/>
</dbReference>
<dbReference type="GO" id="GO:0004180">
    <property type="term" value="F:carboxypeptidase activity"/>
    <property type="evidence" value="ECO:0007669"/>
    <property type="project" value="UniProtKB-ARBA"/>
</dbReference>
<dbReference type="PANTHER" id="PTHR41533">
    <property type="entry name" value="L,D-TRANSPEPTIDASE HI_1667-RELATED"/>
    <property type="match status" value="1"/>
</dbReference>
<organism evidence="10 11">
    <name type="scientific">Acidipila rosea</name>
    <dbReference type="NCBI Taxonomy" id="768535"/>
    <lineage>
        <taxon>Bacteria</taxon>
        <taxon>Pseudomonadati</taxon>
        <taxon>Acidobacteriota</taxon>
        <taxon>Terriglobia</taxon>
        <taxon>Terriglobales</taxon>
        <taxon>Acidobacteriaceae</taxon>
        <taxon>Acidipila</taxon>
    </lineage>
</organism>
<dbReference type="GO" id="GO:0071555">
    <property type="term" value="P:cell wall organization"/>
    <property type="evidence" value="ECO:0007669"/>
    <property type="project" value="UniProtKB-UniRule"/>
</dbReference>
<reference evidence="10 11" key="1">
    <citation type="submission" date="2019-03" db="EMBL/GenBank/DDBJ databases">
        <title>Genomic Encyclopedia of Type Strains, Phase IV (KMG-IV): sequencing the most valuable type-strain genomes for metagenomic binning, comparative biology and taxonomic classification.</title>
        <authorList>
            <person name="Goeker M."/>
        </authorList>
    </citation>
    <scope>NUCLEOTIDE SEQUENCE [LARGE SCALE GENOMIC DNA]</scope>
    <source>
        <strain evidence="10 11">DSM 103428</strain>
    </source>
</reference>
<dbReference type="AlphaFoldDB" id="A0A4R1L6R3"/>
<evidence type="ECO:0000256" key="8">
    <source>
        <dbReference type="SAM" id="SignalP"/>
    </source>
</evidence>
<evidence type="ECO:0000256" key="7">
    <source>
        <dbReference type="PROSITE-ProRule" id="PRU01373"/>
    </source>
</evidence>
<sequence length="571" mass="64287">MPLARRLTALKLLVLFPCLLALGCKSQEISPAAPTPTPVLNAETVADRLRSLATGGELSDLRWPDYRNYVQRIQELYAITNYSPVWSRDGEPTRQALGVIAALESSQQKGLLPQDYDASLWPSHIAALHGAPSNADTVARFDMALTVSAMRYISDLHIGRVNPAQFKFDLDINHRTYDLVQFLSQRVLIAPGDMQAVLNEAEPQFDGYRRTEIALQHYLTFEAMDPGKPLPQVIKTLEPGDYYAGIAQLAQRLRLVGDLPPEAIVDTDTGIYDGAIVDAVKHYQVRHGLGGDGRLGKQTLQQLNIPLNFRVTQLEDALERWRWLPHDFPQPPIAVNIPEFVLRAFTKDRKVALRMNVVVGKAVRHQTPVFAQDMKYIVFRPYWNVPLSITRAEILPSIRKDRNYLARKDFEVTDLSGRLVTSGPVTQDQMAQMRSGKLLVRQKPGPTNSLGLVKFLFPNTHSVYLHDTPAPQLFAQSRRDFSHGCVRVEKPLELATWLLRDQPEWTETSIRQAMESGPDNRQVDLTKPVPVLIVYLTAVVEQNGEVHFFDDIYGHDRSLNAVLAKGRPYAN</sequence>
<name>A0A4R1L6R3_9BACT</name>
<dbReference type="Pfam" id="PF20142">
    <property type="entry name" value="Scaffold"/>
    <property type="match status" value="1"/>
</dbReference>
<dbReference type="Proteomes" id="UP000295210">
    <property type="component" value="Unassembled WGS sequence"/>
</dbReference>
<proteinExistence type="inferred from homology"/>
<evidence type="ECO:0000256" key="2">
    <source>
        <dbReference type="ARBA" id="ARBA00005992"/>
    </source>
</evidence>
<accession>A0A4R1L6R3</accession>
<feature type="active site" description="Proton donor/acceptor" evidence="7">
    <location>
        <position position="466"/>
    </location>
</feature>
<dbReference type="Gene3D" id="2.40.440.10">
    <property type="entry name" value="L,D-transpeptidase catalytic domain-like"/>
    <property type="match status" value="1"/>
</dbReference>
<feature type="domain" description="L,D-TPase catalytic" evidence="9">
    <location>
        <begin position="331"/>
        <end position="511"/>
    </location>
</feature>
<protein>
    <submittedName>
        <fullName evidence="10">Murein L,D-transpeptidase YcbB/YkuD</fullName>
    </submittedName>
</protein>
<keyword evidence="6 7" id="KW-0961">Cell wall biogenesis/degradation</keyword>
<dbReference type="InterPro" id="IPR038063">
    <property type="entry name" value="Transpep_catalytic_dom"/>
</dbReference>
<feature type="active site" description="Nucleophile" evidence="7">
    <location>
        <position position="485"/>
    </location>
</feature>
<feature type="chain" id="PRO_5020328798" evidence="8">
    <location>
        <begin position="27"/>
        <end position="571"/>
    </location>
</feature>
<comment type="caution">
    <text evidence="10">The sequence shown here is derived from an EMBL/GenBank/DDBJ whole genome shotgun (WGS) entry which is preliminary data.</text>
</comment>
<comment type="pathway">
    <text evidence="1 7">Cell wall biogenesis; peptidoglycan biosynthesis.</text>
</comment>
<dbReference type="SUPFAM" id="SSF141523">
    <property type="entry name" value="L,D-transpeptidase catalytic domain-like"/>
    <property type="match status" value="1"/>
</dbReference>